<dbReference type="Proteomes" id="UP000187941">
    <property type="component" value="Chromosome"/>
</dbReference>
<feature type="transmembrane region" description="Helical" evidence="5">
    <location>
        <begin position="139"/>
        <end position="160"/>
    </location>
</feature>
<keyword evidence="3 5" id="KW-1133">Transmembrane helix</keyword>
<dbReference type="Pfam" id="PF07291">
    <property type="entry name" value="MauE"/>
    <property type="match status" value="1"/>
</dbReference>
<dbReference type="AlphaFoldDB" id="A0A1P9WUB9"/>
<keyword evidence="8" id="KW-1185">Reference proteome</keyword>
<dbReference type="GO" id="GO:0030416">
    <property type="term" value="P:methylamine metabolic process"/>
    <property type="evidence" value="ECO:0007669"/>
    <property type="project" value="InterPro"/>
</dbReference>
<feature type="transmembrane region" description="Helical" evidence="5">
    <location>
        <begin position="71"/>
        <end position="93"/>
    </location>
</feature>
<feature type="transmembrane region" description="Helical" evidence="5">
    <location>
        <begin position="6"/>
        <end position="23"/>
    </location>
</feature>
<feature type="domain" description="Methylamine utilisation protein MauE" evidence="6">
    <location>
        <begin position="7"/>
        <end position="127"/>
    </location>
</feature>
<keyword evidence="4 5" id="KW-0472">Membrane</keyword>
<dbReference type="InterPro" id="IPR036249">
    <property type="entry name" value="Thioredoxin-like_sf"/>
</dbReference>
<keyword evidence="2 5" id="KW-0812">Transmembrane</keyword>
<evidence type="ECO:0000256" key="1">
    <source>
        <dbReference type="ARBA" id="ARBA00004141"/>
    </source>
</evidence>
<feature type="transmembrane region" description="Helical" evidence="5">
    <location>
        <begin position="44"/>
        <end position="65"/>
    </location>
</feature>
<protein>
    <recommendedName>
        <fullName evidence="6">Methylamine utilisation protein MauE domain-containing protein</fullName>
    </recommendedName>
</protein>
<dbReference type="SUPFAM" id="SSF52833">
    <property type="entry name" value="Thioredoxin-like"/>
    <property type="match status" value="1"/>
</dbReference>
<reference evidence="7 8" key="1">
    <citation type="submission" date="2016-01" db="EMBL/GenBank/DDBJ databases">
        <authorList>
            <person name="Oliw E.H."/>
        </authorList>
    </citation>
    <scope>NUCLEOTIDE SEQUENCE [LARGE SCALE GENOMIC DNA]</scope>
    <source>
        <strain evidence="7 8">DY10</strain>
    </source>
</reference>
<gene>
    <name evidence="7" type="ORF">AWR27_06170</name>
</gene>
<feature type="transmembrane region" description="Helical" evidence="5">
    <location>
        <begin position="105"/>
        <end position="127"/>
    </location>
</feature>
<dbReference type="Gene3D" id="3.40.30.10">
    <property type="entry name" value="Glutaredoxin"/>
    <property type="match status" value="1"/>
</dbReference>
<evidence type="ECO:0000256" key="3">
    <source>
        <dbReference type="ARBA" id="ARBA00022989"/>
    </source>
</evidence>
<evidence type="ECO:0000256" key="4">
    <source>
        <dbReference type="ARBA" id="ARBA00023136"/>
    </source>
</evidence>
<evidence type="ECO:0000256" key="2">
    <source>
        <dbReference type="ARBA" id="ARBA00022692"/>
    </source>
</evidence>
<organism evidence="7 8">
    <name type="scientific">Spirosoma montaniterrae</name>
    <dbReference type="NCBI Taxonomy" id="1178516"/>
    <lineage>
        <taxon>Bacteria</taxon>
        <taxon>Pseudomonadati</taxon>
        <taxon>Bacteroidota</taxon>
        <taxon>Cytophagia</taxon>
        <taxon>Cytophagales</taxon>
        <taxon>Cytophagaceae</taxon>
        <taxon>Spirosoma</taxon>
    </lineage>
</organism>
<accession>A0A1P9WUB9</accession>
<sequence length="290" mass="32309">MNKIRVFNLTTIALGLVFLFSGVSKGMDIAAFGKVLSQYGYKQFFYVAPVVSSFEQFLGFAMIFVSKPPKISFLAFLYLIMATLIQTIGYTVFDIQDSYCFGSLLTLSPMMAFLKNIIMLGACLWIWTSYPAAVSNPRWSMLRIGTAGLFSLVALTIGTFEVKAAHDQKKDLFTGKDITSIQLNRLIPVPKVDSYAVFFFLPSCSHCQEAVPDVKRYEENGNVKTLIGVYPSYVSKSEIEAFKADYGVTFSTYACDIKALNRFVKTYPTVLRVKGTKIVEAHIGSMNDTP</sequence>
<dbReference type="EMBL" id="CP014263">
    <property type="protein sequence ID" value="AQG78948.1"/>
    <property type="molecule type" value="Genomic_DNA"/>
</dbReference>
<dbReference type="KEGG" id="smon:AWR27_06170"/>
<proteinExistence type="predicted"/>
<dbReference type="RefSeq" id="WP_077130393.1">
    <property type="nucleotide sequence ID" value="NZ_CP014263.1"/>
</dbReference>
<comment type="subcellular location">
    <subcellularLocation>
        <location evidence="1">Membrane</location>
        <topology evidence="1">Multi-pass membrane protein</topology>
    </subcellularLocation>
</comment>
<name>A0A1P9WUB9_9BACT</name>
<dbReference type="STRING" id="1178516.AWR27_06170"/>
<dbReference type="GO" id="GO:0016020">
    <property type="term" value="C:membrane"/>
    <property type="evidence" value="ECO:0007669"/>
    <property type="project" value="UniProtKB-SubCell"/>
</dbReference>
<evidence type="ECO:0000259" key="6">
    <source>
        <dbReference type="Pfam" id="PF07291"/>
    </source>
</evidence>
<evidence type="ECO:0000313" key="8">
    <source>
        <dbReference type="Proteomes" id="UP000187941"/>
    </source>
</evidence>
<evidence type="ECO:0000313" key="7">
    <source>
        <dbReference type="EMBL" id="AQG78948.1"/>
    </source>
</evidence>
<evidence type="ECO:0000256" key="5">
    <source>
        <dbReference type="SAM" id="Phobius"/>
    </source>
</evidence>
<dbReference type="InterPro" id="IPR009908">
    <property type="entry name" value="Methylamine_util_MauE"/>
</dbReference>